<evidence type="ECO:0000313" key="10">
    <source>
        <dbReference type="Proteomes" id="UP000366065"/>
    </source>
</evidence>
<evidence type="ECO:0000256" key="2">
    <source>
        <dbReference type="ARBA" id="ARBA00022475"/>
    </source>
</evidence>
<keyword evidence="3" id="KW-0808">Transferase</keyword>
<dbReference type="EMBL" id="CABPRV010000005">
    <property type="protein sequence ID" value="VVE07617.1"/>
    <property type="molecule type" value="Genomic_DNA"/>
</dbReference>
<evidence type="ECO:0000313" key="9">
    <source>
        <dbReference type="EMBL" id="VVE07617.1"/>
    </source>
</evidence>
<reference evidence="9 10" key="1">
    <citation type="submission" date="2019-08" db="EMBL/GenBank/DDBJ databases">
        <authorList>
            <person name="Peeters C."/>
        </authorList>
    </citation>
    <scope>NUCLEOTIDE SEQUENCE [LARGE SCALE GENOMIC DNA]</scope>
    <source>
        <strain evidence="9 10">LMG 20602</strain>
    </source>
</reference>
<dbReference type="Proteomes" id="UP000366065">
    <property type="component" value="Unassembled WGS sequence"/>
</dbReference>
<keyword evidence="6 8" id="KW-0472">Membrane</keyword>
<proteinExistence type="inferred from homology"/>
<evidence type="ECO:0000256" key="1">
    <source>
        <dbReference type="ARBA" id="ARBA00004651"/>
    </source>
</evidence>
<keyword evidence="4 8" id="KW-0812">Transmembrane</keyword>
<feature type="transmembrane region" description="Helical" evidence="8">
    <location>
        <begin position="385"/>
        <end position="411"/>
    </location>
</feature>
<protein>
    <recommendedName>
        <fullName evidence="11">DUF2029 domain-containing protein</fullName>
    </recommendedName>
</protein>
<feature type="transmembrane region" description="Helical" evidence="8">
    <location>
        <begin position="297"/>
        <end position="316"/>
    </location>
</feature>
<keyword evidence="10" id="KW-1185">Reference proteome</keyword>
<keyword evidence="2" id="KW-1003">Cell membrane</keyword>
<evidence type="ECO:0008006" key="11">
    <source>
        <dbReference type="Google" id="ProtNLM"/>
    </source>
</evidence>
<comment type="caution">
    <text evidence="9">The sequence shown here is derived from an EMBL/GenBank/DDBJ whole genome shotgun (WGS) entry which is preliminary data.</text>
</comment>
<evidence type="ECO:0000256" key="7">
    <source>
        <dbReference type="ARBA" id="ARBA00024033"/>
    </source>
</evidence>
<feature type="transmembrane region" description="Helical" evidence="8">
    <location>
        <begin position="229"/>
        <end position="247"/>
    </location>
</feature>
<feature type="transmembrane region" description="Helical" evidence="8">
    <location>
        <begin position="27"/>
        <end position="48"/>
    </location>
</feature>
<name>A0ABY6VZF2_9BURK</name>
<comment type="subcellular location">
    <subcellularLocation>
        <location evidence="1">Cell membrane</location>
        <topology evidence="1">Multi-pass membrane protein</topology>
    </subcellularLocation>
</comment>
<evidence type="ECO:0000256" key="8">
    <source>
        <dbReference type="SAM" id="Phobius"/>
    </source>
</evidence>
<feature type="transmembrane region" description="Helical" evidence="8">
    <location>
        <begin position="161"/>
        <end position="192"/>
    </location>
</feature>
<dbReference type="InterPro" id="IPR018584">
    <property type="entry name" value="GT87"/>
</dbReference>
<evidence type="ECO:0000256" key="5">
    <source>
        <dbReference type="ARBA" id="ARBA00022989"/>
    </source>
</evidence>
<feature type="transmembrane region" description="Helical" evidence="8">
    <location>
        <begin position="323"/>
        <end position="342"/>
    </location>
</feature>
<feature type="transmembrane region" description="Helical" evidence="8">
    <location>
        <begin position="130"/>
        <end position="149"/>
    </location>
</feature>
<organism evidence="9 10">
    <name type="scientific">Pandoraea capi</name>
    <dbReference type="NCBI Taxonomy" id="2508286"/>
    <lineage>
        <taxon>Bacteria</taxon>
        <taxon>Pseudomonadati</taxon>
        <taxon>Pseudomonadota</taxon>
        <taxon>Betaproteobacteria</taxon>
        <taxon>Burkholderiales</taxon>
        <taxon>Burkholderiaceae</taxon>
        <taxon>Pandoraea</taxon>
    </lineage>
</organism>
<evidence type="ECO:0000256" key="6">
    <source>
        <dbReference type="ARBA" id="ARBA00023136"/>
    </source>
</evidence>
<sequence>MNRQMASSELPTTRRGKPLGGVSLPRGVVMAAGVVMVLQWAALGAWAFSWLMSERDGAEGTEGMPPLGHDLRVFWTVSWITTHLGASAAFDNATLDAAQLHFFPAYSELGRWLYPPTFQWLIQPLSRLSYGWVYALYVIVSVALFVVAVRRWRVGAGWPWLVVMAFPGLWIAILAGQNSVVTLLLMTVALTYSGTSPLLAGVCAGLLVIKPQFAVLLPLWWLCARQWRALMTMAATAALCCALTLTWEGWPLWRAFFAAMSAFNVEVVQQGAGDIWHAMPTVFAAARLSGIPLPVAYALYAIVAVPSILVAAWLWAKRGPLPLRVAAAMTATLLVQPYLLYYELVWLIVPLLCLAQEDVTVGTNEGQTWLAGRLQALLWLLPLQAYLAVLWTPMGQWGVVLLPALMWLIGWRAVRAIRAQRAQQASRAHNVAHRL</sequence>
<dbReference type="Pfam" id="PF09594">
    <property type="entry name" value="GT87"/>
    <property type="match status" value="1"/>
</dbReference>
<comment type="similarity">
    <text evidence="7">Belongs to the glycosyltransferase 87 family.</text>
</comment>
<accession>A0ABY6VZF2</accession>
<evidence type="ECO:0000256" key="3">
    <source>
        <dbReference type="ARBA" id="ARBA00022679"/>
    </source>
</evidence>
<evidence type="ECO:0000256" key="4">
    <source>
        <dbReference type="ARBA" id="ARBA00022692"/>
    </source>
</evidence>
<gene>
    <name evidence="9" type="ORF">PCA20602_02462</name>
</gene>
<keyword evidence="5 8" id="KW-1133">Transmembrane helix</keyword>
<dbReference type="RefSeq" id="WP_150721470.1">
    <property type="nucleotide sequence ID" value="NZ_CABPRV010000005.1"/>
</dbReference>